<dbReference type="HOGENOM" id="CLU_1738841_0_0_0"/>
<dbReference type="KEGG" id="psl:Psta_2177"/>
<gene>
    <name evidence="2" type="ordered locus">Psta_2177</name>
</gene>
<dbReference type="STRING" id="530564.Psta_2177"/>
<dbReference type="Proteomes" id="UP000001887">
    <property type="component" value="Chromosome"/>
</dbReference>
<accession>D2R2K9</accession>
<dbReference type="InterPro" id="IPR005358">
    <property type="entry name" value="Puta_zinc/iron-chelating_dom"/>
</dbReference>
<evidence type="ECO:0000256" key="1">
    <source>
        <dbReference type="SAM" id="MobiDB-lite"/>
    </source>
</evidence>
<dbReference type="Pfam" id="PF03692">
    <property type="entry name" value="CxxCxxCC"/>
    <property type="match status" value="1"/>
</dbReference>
<dbReference type="OrthoDB" id="71604at2"/>
<name>D2R2K9_PIRSD</name>
<reference evidence="2 3" key="1">
    <citation type="journal article" date="2009" name="Stand. Genomic Sci.">
        <title>Complete genome sequence of Pirellula staleyi type strain (ATCC 27377).</title>
        <authorList>
            <person name="Clum A."/>
            <person name="Tindall B.J."/>
            <person name="Sikorski J."/>
            <person name="Ivanova N."/>
            <person name="Mavrommatis K."/>
            <person name="Lucas S."/>
            <person name="Glavina del Rio T."/>
            <person name="Nolan M."/>
            <person name="Chen F."/>
            <person name="Tice H."/>
            <person name="Pitluck S."/>
            <person name="Cheng J.F."/>
            <person name="Chertkov O."/>
            <person name="Brettin T."/>
            <person name="Han C."/>
            <person name="Detter J.C."/>
            <person name="Kuske C."/>
            <person name="Bruce D."/>
            <person name="Goodwin L."/>
            <person name="Ovchinikova G."/>
            <person name="Pati A."/>
            <person name="Mikhailova N."/>
            <person name="Chen A."/>
            <person name="Palaniappan K."/>
            <person name="Land M."/>
            <person name="Hauser L."/>
            <person name="Chang Y.J."/>
            <person name="Jeffries C.D."/>
            <person name="Chain P."/>
            <person name="Rohde M."/>
            <person name="Goker M."/>
            <person name="Bristow J."/>
            <person name="Eisen J.A."/>
            <person name="Markowitz V."/>
            <person name="Hugenholtz P."/>
            <person name="Kyrpides N.C."/>
            <person name="Klenk H.P."/>
            <person name="Lapidus A."/>
        </authorList>
    </citation>
    <scope>NUCLEOTIDE SEQUENCE [LARGE SCALE GENOMIC DNA]</scope>
    <source>
        <strain evidence="3">ATCC 27377 / DSM 6068 / ICPB 4128</strain>
    </source>
</reference>
<dbReference type="eggNOG" id="COG0727">
    <property type="taxonomic scope" value="Bacteria"/>
</dbReference>
<dbReference type="EMBL" id="CP001848">
    <property type="protein sequence ID" value="ADB16849.1"/>
    <property type="molecule type" value="Genomic_DNA"/>
</dbReference>
<evidence type="ECO:0008006" key="4">
    <source>
        <dbReference type="Google" id="ProtNLM"/>
    </source>
</evidence>
<evidence type="ECO:0000313" key="3">
    <source>
        <dbReference type="Proteomes" id="UP000001887"/>
    </source>
</evidence>
<feature type="region of interest" description="Disordered" evidence="1">
    <location>
        <begin position="130"/>
        <end position="150"/>
    </location>
</feature>
<dbReference type="AlphaFoldDB" id="D2R2K9"/>
<keyword evidence="3" id="KW-1185">Reference proteome</keyword>
<protein>
    <recommendedName>
        <fullName evidence="4">Flagellin N-methylase</fullName>
    </recommendedName>
</protein>
<evidence type="ECO:0000313" key="2">
    <source>
        <dbReference type="EMBL" id="ADB16849.1"/>
    </source>
</evidence>
<organism evidence="2 3">
    <name type="scientific">Pirellula staleyi (strain ATCC 27377 / DSM 6068 / ICPB 4128)</name>
    <name type="common">Pirella staleyi</name>
    <dbReference type="NCBI Taxonomy" id="530564"/>
    <lineage>
        <taxon>Bacteria</taxon>
        <taxon>Pseudomonadati</taxon>
        <taxon>Planctomycetota</taxon>
        <taxon>Planctomycetia</taxon>
        <taxon>Pirellulales</taxon>
        <taxon>Pirellulaceae</taxon>
        <taxon>Pirellula</taxon>
    </lineage>
</organism>
<sequence length="150" mass="17634">MKLPRTKPRRADLKAGENLCEHCTAKCCRYFALPIETPTERGDYDVIRWFLLHDRASVFVDDTTWYLLVHTTCKHLLPNNFCGIYETRPQICRDYTTNACEYEDDWTYEQYFETPEQLHEYTEAIFATSDKSAPIRSPKPSGNLPMLQRV</sequence>
<proteinExistence type="predicted"/>